<organism evidence="1 2">
    <name type="scientific">Cetraspora pellucida</name>
    <dbReference type="NCBI Taxonomy" id="1433469"/>
    <lineage>
        <taxon>Eukaryota</taxon>
        <taxon>Fungi</taxon>
        <taxon>Fungi incertae sedis</taxon>
        <taxon>Mucoromycota</taxon>
        <taxon>Glomeromycotina</taxon>
        <taxon>Glomeromycetes</taxon>
        <taxon>Diversisporales</taxon>
        <taxon>Gigasporaceae</taxon>
        <taxon>Cetraspora</taxon>
    </lineage>
</organism>
<feature type="non-terminal residue" evidence="1">
    <location>
        <position position="115"/>
    </location>
</feature>
<comment type="caution">
    <text evidence="1">The sequence shown here is derived from an EMBL/GenBank/DDBJ whole genome shotgun (WGS) entry which is preliminary data.</text>
</comment>
<dbReference type="Proteomes" id="UP000789759">
    <property type="component" value="Unassembled WGS sequence"/>
</dbReference>
<dbReference type="AlphaFoldDB" id="A0A9N9KC94"/>
<accession>A0A9N9KC94</accession>
<feature type="non-terminal residue" evidence="1">
    <location>
        <position position="1"/>
    </location>
</feature>
<name>A0A9N9KC94_9GLOM</name>
<evidence type="ECO:0000313" key="2">
    <source>
        <dbReference type="Proteomes" id="UP000789759"/>
    </source>
</evidence>
<dbReference type="EMBL" id="CAJVQA010052143">
    <property type="protein sequence ID" value="CAG8822777.1"/>
    <property type="molecule type" value="Genomic_DNA"/>
</dbReference>
<evidence type="ECO:0000313" key="1">
    <source>
        <dbReference type="EMBL" id="CAG8822777.1"/>
    </source>
</evidence>
<proteinExistence type="predicted"/>
<keyword evidence="2" id="KW-1185">Reference proteome</keyword>
<sequence>SIKDEKSEVNELVVNHTYNTDPTIVQDVETYMKLNNAHISSEEKLDDHQIVEIMLAKKLEYDQGNPDDFDEEPLHISVSEELDELKNFILFVEQQMNNDFDKNDLTIFRKYVPLM</sequence>
<dbReference type="OrthoDB" id="2432453at2759"/>
<gene>
    <name evidence="1" type="ORF">CPELLU_LOCUS19851</name>
</gene>
<reference evidence="1" key="1">
    <citation type="submission" date="2021-06" db="EMBL/GenBank/DDBJ databases">
        <authorList>
            <person name="Kallberg Y."/>
            <person name="Tangrot J."/>
            <person name="Rosling A."/>
        </authorList>
    </citation>
    <scope>NUCLEOTIDE SEQUENCE</scope>
    <source>
        <strain evidence="1">FL966</strain>
    </source>
</reference>
<protein>
    <submittedName>
        <fullName evidence="1">3941_t:CDS:1</fullName>
    </submittedName>
</protein>